<proteinExistence type="predicted"/>
<protein>
    <submittedName>
        <fullName evidence="1">Uncharacterized protein</fullName>
    </submittedName>
</protein>
<keyword evidence="2" id="KW-1185">Reference proteome</keyword>
<organism evidence="1 2">
    <name type="scientific">Winogradskyella eximia</name>
    <dbReference type="NCBI Taxonomy" id="262006"/>
    <lineage>
        <taxon>Bacteria</taxon>
        <taxon>Pseudomonadati</taxon>
        <taxon>Bacteroidota</taxon>
        <taxon>Flavobacteriia</taxon>
        <taxon>Flavobacteriales</taxon>
        <taxon>Flavobacteriaceae</taxon>
        <taxon>Winogradskyella</taxon>
    </lineage>
</organism>
<comment type="caution">
    <text evidence="1">The sequence shown here is derived from an EMBL/GenBank/DDBJ whole genome shotgun (WGS) entry which is preliminary data.</text>
</comment>
<gene>
    <name evidence="1" type="ORF">DFQ10_10641</name>
</gene>
<dbReference type="RefSeq" id="WP_181897636.1">
    <property type="nucleotide sequence ID" value="NZ_QRDV01000006.1"/>
</dbReference>
<evidence type="ECO:0000313" key="1">
    <source>
        <dbReference type="EMBL" id="RED43129.1"/>
    </source>
</evidence>
<dbReference type="AlphaFoldDB" id="A0A3D9H0U7"/>
<dbReference type="EMBL" id="QRDV01000006">
    <property type="protein sequence ID" value="RED43129.1"/>
    <property type="molecule type" value="Genomic_DNA"/>
</dbReference>
<name>A0A3D9H0U7_9FLAO</name>
<dbReference type="Proteomes" id="UP000256980">
    <property type="component" value="Unassembled WGS sequence"/>
</dbReference>
<sequence length="50" mass="5650">MRSVGCKNEGVLRNMFPSINGIGRTDAVLMSILKDEWKDSVRVQLKNKLT</sequence>
<accession>A0A3D9H0U7</accession>
<evidence type="ECO:0000313" key="2">
    <source>
        <dbReference type="Proteomes" id="UP000256980"/>
    </source>
</evidence>
<reference evidence="1 2" key="1">
    <citation type="submission" date="2018-07" db="EMBL/GenBank/DDBJ databases">
        <title>Genomic Encyclopedia of Type Strains, Phase III (KMG-III): the genomes of soil and plant-associated and newly described type strains.</title>
        <authorList>
            <person name="Whitman W."/>
        </authorList>
    </citation>
    <scope>NUCLEOTIDE SEQUENCE [LARGE SCALE GENOMIC DNA]</scope>
    <source>
        <strain evidence="1 2">CECT 7946</strain>
    </source>
</reference>